<reference evidence="6" key="1">
    <citation type="submission" date="2017-08" db="EMBL/GenBank/DDBJ databases">
        <authorList>
            <person name="Imhoff J.F."/>
            <person name="Rahn T."/>
            <person name="Kuenzel S."/>
            <person name="Neulinger S.C."/>
        </authorList>
    </citation>
    <scope>NUCLEOTIDE SEQUENCE</scope>
    <source>
        <strain evidence="6">DSM 9154</strain>
    </source>
</reference>
<name>A0A934QJG4_9PROT</name>
<sequence>MTAFRKLTVGLAGLAACAITAPVSAADDAQFDGTITLGAAISLTGKYSTNGGHTKNGYDMAVDRINSMGGVEVGDKTYKLEVTYYDDESTPARGAQLAERLIQQDGVKFVLGPYSSGMTKAIAPVTEQYGVPMVEANGASRSLFTQGYEYLFAVLSTSEQYLASAVQLRAELAEKDGMDPSEMTIAGVFENDPFSQDIRAGVIADAEEHGMELVVDDKLPPEINDMSSTLIKVKAKSPDMMVVSGHSKGAALAIRQMSEMRVDVPMLAMTHCDSAQIIQKFGDKAEYTLCASQWAPSLTYSDDYFGSASDFAADFEARYDYAPPYQSAESAAAVLVYKDAFERAGSLDKKAVRDALQATDLMTFYGPVNFDDTGKNTAKPMVLYQVQDGEYKVVAPTEYASAEVRYPMPKWSER</sequence>
<evidence type="ECO:0000256" key="3">
    <source>
        <dbReference type="ARBA" id="ARBA00022970"/>
    </source>
</evidence>
<dbReference type="AlphaFoldDB" id="A0A934QJG4"/>
<keyword evidence="2 4" id="KW-0732">Signal</keyword>
<evidence type="ECO:0000313" key="6">
    <source>
        <dbReference type="EMBL" id="MBK1698026.1"/>
    </source>
</evidence>
<protein>
    <submittedName>
        <fullName evidence="6">Amino acid ABC transporter substrate-binding protein</fullName>
    </submittedName>
</protein>
<dbReference type="CDD" id="cd06338">
    <property type="entry name" value="PBP1_ABC_ligand_binding-like"/>
    <property type="match status" value="1"/>
</dbReference>
<feature type="domain" description="Leucine-binding protein" evidence="5">
    <location>
        <begin position="34"/>
        <end position="389"/>
    </location>
</feature>
<dbReference type="PANTHER" id="PTHR30483">
    <property type="entry name" value="LEUCINE-SPECIFIC-BINDING PROTEIN"/>
    <property type="match status" value="1"/>
</dbReference>
<evidence type="ECO:0000256" key="1">
    <source>
        <dbReference type="ARBA" id="ARBA00010062"/>
    </source>
</evidence>
<reference evidence="6" key="2">
    <citation type="journal article" date="2020" name="Microorganisms">
        <title>Osmotic Adaptation and Compatible Solute Biosynthesis of Phototrophic Bacteria as Revealed from Genome Analyses.</title>
        <authorList>
            <person name="Imhoff J.F."/>
            <person name="Rahn T."/>
            <person name="Kunzel S."/>
            <person name="Keller A."/>
            <person name="Neulinger S.C."/>
        </authorList>
    </citation>
    <scope>NUCLEOTIDE SEQUENCE</scope>
    <source>
        <strain evidence="6">DSM 9154</strain>
    </source>
</reference>
<comment type="similarity">
    <text evidence="1">Belongs to the leucine-binding protein family.</text>
</comment>
<dbReference type="EMBL" id="NRRE01000026">
    <property type="protein sequence ID" value="MBK1698026.1"/>
    <property type="molecule type" value="Genomic_DNA"/>
</dbReference>
<dbReference type="Gene3D" id="3.40.50.2300">
    <property type="match status" value="2"/>
</dbReference>
<gene>
    <name evidence="6" type="ORF">CKO21_12325</name>
</gene>
<proteinExistence type="inferred from homology"/>
<evidence type="ECO:0000256" key="2">
    <source>
        <dbReference type="ARBA" id="ARBA00022729"/>
    </source>
</evidence>
<dbReference type="InterPro" id="IPR028082">
    <property type="entry name" value="Peripla_BP_I"/>
</dbReference>
<keyword evidence="3" id="KW-0813">Transport</keyword>
<dbReference type="RefSeq" id="WP_027288821.1">
    <property type="nucleotide sequence ID" value="NZ_NRRE01000026.1"/>
</dbReference>
<dbReference type="Pfam" id="PF13458">
    <property type="entry name" value="Peripla_BP_6"/>
    <property type="match status" value="1"/>
</dbReference>
<dbReference type="PANTHER" id="PTHR30483:SF37">
    <property type="entry name" value="ABC TRANSPORTER SUBSTRATE-BINDING PROTEIN"/>
    <property type="match status" value="1"/>
</dbReference>
<keyword evidence="3" id="KW-0029">Amino-acid transport</keyword>
<keyword evidence="7" id="KW-1185">Reference proteome</keyword>
<evidence type="ECO:0000313" key="7">
    <source>
        <dbReference type="Proteomes" id="UP000778970"/>
    </source>
</evidence>
<dbReference type="Proteomes" id="UP000778970">
    <property type="component" value="Unassembled WGS sequence"/>
</dbReference>
<dbReference type="PROSITE" id="PS51257">
    <property type="entry name" value="PROKAR_LIPOPROTEIN"/>
    <property type="match status" value="1"/>
</dbReference>
<dbReference type="SUPFAM" id="SSF53822">
    <property type="entry name" value="Periplasmic binding protein-like I"/>
    <property type="match status" value="1"/>
</dbReference>
<dbReference type="GO" id="GO:0006865">
    <property type="term" value="P:amino acid transport"/>
    <property type="evidence" value="ECO:0007669"/>
    <property type="project" value="UniProtKB-KW"/>
</dbReference>
<evidence type="ECO:0000256" key="4">
    <source>
        <dbReference type="SAM" id="SignalP"/>
    </source>
</evidence>
<dbReference type="InterPro" id="IPR028081">
    <property type="entry name" value="Leu-bd"/>
</dbReference>
<feature type="chain" id="PRO_5037658794" evidence="4">
    <location>
        <begin position="26"/>
        <end position="414"/>
    </location>
</feature>
<evidence type="ECO:0000259" key="5">
    <source>
        <dbReference type="Pfam" id="PF13458"/>
    </source>
</evidence>
<accession>A0A934QJG4</accession>
<comment type="caution">
    <text evidence="6">The sequence shown here is derived from an EMBL/GenBank/DDBJ whole genome shotgun (WGS) entry which is preliminary data.</text>
</comment>
<feature type="signal peptide" evidence="4">
    <location>
        <begin position="1"/>
        <end position="25"/>
    </location>
</feature>
<dbReference type="InterPro" id="IPR051010">
    <property type="entry name" value="BCAA_transport"/>
</dbReference>
<organism evidence="6 7">
    <name type="scientific">Rhodovibrio salinarum</name>
    <dbReference type="NCBI Taxonomy" id="1087"/>
    <lineage>
        <taxon>Bacteria</taxon>
        <taxon>Pseudomonadati</taxon>
        <taxon>Pseudomonadota</taxon>
        <taxon>Alphaproteobacteria</taxon>
        <taxon>Rhodospirillales</taxon>
        <taxon>Rhodovibrionaceae</taxon>
        <taxon>Rhodovibrio</taxon>
    </lineage>
</organism>